<proteinExistence type="predicted"/>
<dbReference type="AlphaFoldDB" id="A0ABC9H1W2"/>
<evidence type="ECO:0000259" key="1">
    <source>
        <dbReference type="Pfam" id="PF03478"/>
    </source>
</evidence>
<dbReference type="EMBL" id="OZ075132">
    <property type="protein sequence ID" value="CAL4983850.1"/>
    <property type="molecule type" value="Genomic_DNA"/>
</dbReference>
<protein>
    <recommendedName>
        <fullName evidence="1">KIB1-4 beta-propeller domain-containing protein</fullName>
    </recommendedName>
</protein>
<sequence>MAEGMADWSSLPSDLINRVAARFLATNDLDHYMDLRAVCHSWRSSTADPRTTAADDPRFWPRCWVILDEIESASGLVRHHDDTRLFVNAATGRFLPRSLPLLRGYYHVTTTPGGFLVLADRKPPHAARLLNPFTGAMARFRASMPRETYLAAAAVVGSFTLVLACNAPGRLYWADPESEAFLFETCNNIRFPSGLLPLLASEYAGRKHGSAVTEDTDEATNKMVDPVRSSAQLENRTAAVSSTAGGETETLLLVTLDLEESNHLIQVRKRPAAASSAQEGVLQFEQVTSIGNNALFVGDRCLLVDADNLPSVDANCVYYYQLKGPDEFIFRYDLEAGKAHRIAMTMEDEHPLTLIQLLVNYTMNGPSYELMWDEMLQRIPEDICLPDYDLDYDDIFLESGD</sequence>
<feature type="domain" description="KIB1-4 beta-propeller" evidence="1">
    <location>
        <begin position="95"/>
        <end position="321"/>
    </location>
</feature>
<dbReference type="Pfam" id="PF03478">
    <property type="entry name" value="Beta-prop_KIB1-4"/>
    <property type="match status" value="1"/>
</dbReference>
<dbReference type="Proteomes" id="UP001497457">
    <property type="component" value="Chromosome 22rd"/>
</dbReference>
<evidence type="ECO:0000313" key="2">
    <source>
        <dbReference type="EMBL" id="CAL4983850.1"/>
    </source>
</evidence>
<dbReference type="InterPro" id="IPR005174">
    <property type="entry name" value="KIB1-4_b-propeller"/>
</dbReference>
<evidence type="ECO:0000313" key="3">
    <source>
        <dbReference type="EMBL" id="CAM0147646.1"/>
    </source>
</evidence>
<reference evidence="3 4" key="1">
    <citation type="submission" date="2024-10" db="EMBL/GenBank/DDBJ databases">
        <authorList>
            <person name="Ryan C."/>
        </authorList>
    </citation>
    <scope>NUCLEOTIDE SEQUENCE [LARGE SCALE GENOMIC DNA]</scope>
</reference>
<name>A0ABC9H1W2_9POAL</name>
<keyword evidence="4" id="KW-1185">Reference proteome</keyword>
<evidence type="ECO:0000313" key="4">
    <source>
        <dbReference type="Proteomes" id="UP001497457"/>
    </source>
</evidence>
<dbReference type="PANTHER" id="PTHR33165">
    <property type="entry name" value="F-BOX DOMAIN CONTAINING PROTEIN-LIKE-RELATED"/>
    <property type="match status" value="1"/>
</dbReference>
<organism evidence="3 4">
    <name type="scientific">Urochloa decumbens</name>
    <dbReference type="NCBI Taxonomy" id="240449"/>
    <lineage>
        <taxon>Eukaryota</taxon>
        <taxon>Viridiplantae</taxon>
        <taxon>Streptophyta</taxon>
        <taxon>Embryophyta</taxon>
        <taxon>Tracheophyta</taxon>
        <taxon>Spermatophyta</taxon>
        <taxon>Magnoliopsida</taxon>
        <taxon>Liliopsida</taxon>
        <taxon>Poales</taxon>
        <taxon>Poaceae</taxon>
        <taxon>PACMAD clade</taxon>
        <taxon>Panicoideae</taxon>
        <taxon>Panicodae</taxon>
        <taxon>Paniceae</taxon>
        <taxon>Melinidinae</taxon>
        <taxon>Urochloa</taxon>
    </lineage>
</organism>
<dbReference type="PANTHER" id="PTHR33165:SF86">
    <property type="entry name" value="EXPRESSED PROTEIN"/>
    <property type="match status" value="1"/>
</dbReference>
<dbReference type="Proteomes" id="UP001497457">
    <property type="component" value="Unassembled WGS sequence"/>
</dbReference>
<gene>
    <name evidence="3" type="ORF">URODEC1_LOCUS121051</name>
    <name evidence="2" type="ORF">URODEC1_LOCUS57241</name>
</gene>
<dbReference type="EMBL" id="CAXIPR030000981">
    <property type="protein sequence ID" value="CAM0147646.1"/>
    <property type="molecule type" value="Genomic_DNA"/>
</dbReference>
<accession>A0ABC9H1W2</accession>